<keyword evidence="2" id="KW-1185">Reference proteome</keyword>
<protein>
    <submittedName>
        <fullName evidence="1">Uncharacterized protein</fullName>
    </submittedName>
</protein>
<dbReference type="AlphaFoldDB" id="A0A2T2NRA6"/>
<proteinExistence type="predicted"/>
<dbReference type="Proteomes" id="UP000240883">
    <property type="component" value="Unassembled WGS sequence"/>
</dbReference>
<organism evidence="1 2">
    <name type="scientific">Corynespora cassiicola Philippines</name>
    <dbReference type="NCBI Taxonomy" id="1448308"/>
    <lineage>
        <taxon>Eukaryota</taxon>
        <taxon>Fungi</taxon>
        <taxon>Dikarya</taxon>
        <taxon>Ascomycota</taxon>
        <taxon>Pezizomycotina</taxon>
        <taxon>Dothideomycetes</taxon>
        <taxon>Pleosporomycetidae</taxon>
        <taxon>Pleosporales</taxon>
        <taxon>Corynesporascaceae</taxon>
        <taxon>Corynespora</taxon>
    </lineage>
</organism>
<gene>
    <name evidence="1" type="ORF">BS50DRAFT_572906</name>
</gene>
<accession>A0A2T2NRA6</accession>
<reference evidence="1 2" key="1">
    <citation type="journal article" date="2018" name="Front. Microbiol.">
        <title>Genome-Wide Analysis of Corynespora cassiicola Leaf Fall Disease Putative Effectors.</title>
        <authorList>
            <person name="Lopez D."/>
            <person name="Ribeiro S."/>
            <person name="Label P."/>
            <person name="Fumanal B."/>
            <person name="Venisse J.S."/>
            <person name="Kohler A."/>
            <person name="de Oliveira R.R."/>
            <person name="Labutti K."/>
            <person name="Lipzen A."/>
            <person name="Lail K."/>
            <person name="Bauer D."/>
            <person name="Ohm R.A."/>
            <person name="Barry K.W."/>
            <person name="Spatafora J."/>
            <person name="Grigoriev I.V."/>
            <person name="Martin F.M."/>
            <person name="Pujade-Renaud V."/>
        </authorList>
    </citation>
    <scope>NUCLEOTIDE SEQUENCE [LARGE SCALE GENOMIC DNA]</scope>
    <source>
        <strain evidence="1 2">Philippines</strain>
    </source>
</reference>
<name>A0A2T2NRA6_CORCC</name>
<evidence type="ECO:0000313" key="1">
    <source>
        <dbReference type="EMBL" id="PSN67930.1"/>
    </source>
</evidence>
<evidence type="ECO:0000313" key="2">
    <source>
        <dbReference type="Proteomes" id="UP000240883"/>
    </source>
</evidence>
<sequence length="168" mass="19263">MPPQPPFPQSCRWGHLHYDTKVKLIKSVQSRVIKEGLPEISEDLIHWRCMKDWISIVSDPFVGQKAQLRARKKEVAENVDPHQLSKINRYIEKEVKSIPGGGKPSVRIPNDVKSGIRDRVTEALALDGIELEENVFRVSLELALKNRYENEYKRIGLGNSQKSKQHTT</sequence>
<dbReference type="EMBL" id="KZ678134">
    <property type="protein sequence ID" value="PSN67930.1"/>
    <property type="molecule type" value="Genomic_DNA"/>
</dbReference>